<dbReference type="RefSeq" id="WP_004223983.1">
    <property type="nucleotide sequence ID" value="NZ_CP022413.2"/>
</dbReference>
<keyword evidence="3" id="KW-1185">Reference proteome</keyword>
<evidence type="ECO:0000313" key="3">
    <source>
        <dbReference type="Proteomes" id="UP000003755"/>
    </source>
</evidence>
<dbReference type="eggNOG" id="ENOG50302W5">
    <property type="taxonomic scope" value="Bacteria"/>
</dbReference>
<evidence type="ECO:0000313" key="2">
    <source>
        <dbReference type="EMBL" id="EEX20367.1"/>
    </source>
</evidence>
<organism evidence="2 3">
    <name type="scientific">Blautia hansenii DSM 20583</name>
    <dbReference type="NCBI Taxonomy" id="537007"/>
    <lineage>
        <taxon>Bacteria</taxon>
        <taxon>Bacillati</taxon>
        <taxon>Bacillota</taxon>
        <taxon>Clostridia</taxon>
        <taxon>Lachnospirales</taxon>
        <taxon>Lachnospiraceae</taxon>
        <taxon>Blautia</taxon>
    </lineage>
</organism>
<gene>
    <name evidence="2" type="ORF">BLAHAN_07101</name>
</gene>
<keyword evidence="1" id="KW-0472">Membrane</keyword>
<comment type="caution">
    <text evidence="2">The sequence shown here is derived from an EMBL/GenBank/DDBJ whole genome shotgun (WGS) entry which is preliminary data.</text>
</comment>
<dbReference type="STRING" id="537007.BLAHAN_07101"/>
<proteinExistence type="predicted"/>
<evidence type="ECO:0000256" key="1">
    <source>
        <dbReference type="SAM" id="Phobius"/>
    </source>
</evidence>
<sequence length="470" mass="53729">MKRLVYLYELDSVRNSKKEIVLGQQALFEEIVKKGNTVVLSYNQLTDSEAFLYAVKNPDTYAEILKLFSLGVLKVSRYGEINTPSKYIQNAIEKCNVPDKNAFLFSGLPVRCTEKELLFKIQKALQYSDVESLQTLCDNTLGDDEKKRLEYIKRFVEMILTMSLDSSSGNPAKTSSKKSFTEFLELIHSVIAQSRITKQYSSMPAAIKILKNIEAAIRNTPNGNALIQNRTIWISHINKLKNTEAACLAEAIIDLCYNYTVEDSISNVSKRYDAGNITLFQNDFLKRLKNYWILYQENNHIFHTGDSNTTQIHEIPLPPWDTAVRIISEDQKLEKYEKTKSFSLSQTPRATDCAKEKKLWNKRLAHQMLSRLQTAFIYIFVFCGVNYLMGLIQENFLGLFNSLILNEIMQICGSTVFATIIFGIIGSLISKWFHLPDILESVQSIGIGIKDLYRIVSFPKKNSLKHARKV</sequence>
<protein>
    <submittedName>
        <fullName evidence="2">Uncharacterized protein</fullName>
    </submittedName>
</protein>
<name>C9LCE3_BLAHA</name>
<dbReference type="HOGENOM" id="CLU_581128_0_0_9"/>
<feature type="transmembrane region" description="Helical" evidence="1">
    <location>
        <begin position="408"/>
        <end position="429"/>
    </location>
</feature>
<keyword evidence="1" id="KW-1133">Transmembrane helix</keyword>
<dbReference type="KEGG" id="bhan:CGC63_00720"/>
<dbReference type="Proteomes" id="UP000003755">
    <property type="component" value="Unassembled WGS sequence"/>
</dbReference>
<keyword evidence="1" id="KW-0812">Transmembrane</keyword>
<dbReference type="EMBL" id="ABYU02000049">
    <property type="protein sequence ID" value="EEX20367.1"/>
    <property type="molecule type" value="Genomic_DNA"/>
</dbReference>
<accession>C9LCE3</accession>
<reference evidence="2" key="1">
    <citation type="submission" date="2009-09" db="EMBL/GenBank/DDBJ databases">
        <authorList>
            <person name="Weinstock G."/>
            <person name="Sodergren E."/>
            <person name="Clifton S."/>
            <person name="Fulton L."/>
            <person name="Fulton B."/>
            <person name="Courtney L."/>
            <person name="Fronick C."/>
            <person name="Harrison M."/>
            <person name="Strong C."/>
            <person name="Farmer C."/>
            <person name="Delahaunty K."/>
            <person name="Markovic C."/>
            <person name="Hall O."/>
            <person name="Minx P."/>
            <person name="Tomlinson C."/>
            <person name="Mitreva M."/>
            <person name="Nelson J."/>
            <person name="Hou S."/>
            <person name="Wollam A."/>
            <person name="Pepin K.H."/>
            <person name="Johnson M."/>
            <person name="Bhonagiri V."/>
            <person name="Nash W.E."/>
            <person name="Warren W."/>
            <person name="Chinwalla A."/>
            <person name="Mardis E.R."/>
            <person name="Wilson R.K."/>
        </authorList>
    </citation>
    <scope>NUCLEOTIDE SEQUENCE [LARGE SCALE GENOMIC DNA]</scope>
    <source>
        <strain evidence="2">DSM 20583</strain>
    </source>
</reference>
<dbReference type="AlphaFoldDB" id="C9LCE3"/>
<feature type="transmembrane region" description="Helical" evidence="1">
    <location>
        <begin position="368"/>
        <end position="388"/>
    </location>
</feature>